<dbReference type="InterPro" id="IPR011262">
    <property type="entry name" value="DNA-dir_RNA_pol_insert"/>
</dbReference>
<dbReference type="Proteomes" id="UP001365542">
    <property type="component" value="Unassembled WGS sequence"/>
</dbReference>
<dbReference type="FunFam" id="3.30.1360.10:FF:000005">
    <property type="entry name" value="Dna-directed rna polymerases i and iii subunit"/>
    <property type="match status" value="1"/>
</dbReference>
<dbReference type="InterPro" id="IPR033901">
    <property type="entry name" value="RNAPI/III_AC40"/>
</dbReference>
<dbReference type="FunFam" id="2.170.120.12:FF:000003">
    <property type="entry name" value="Dna-directed rna polymerases i and iii subunit"/>
    <property type="match status" value="1"/>
</dbReference>
<reference evidence="9 10" key="1">
    <citation type="submission" date="2019-10" db="EMBL/GenBank/DDBJ databases">
        <authorList>
            <person name="Palmer J.M."/>
        </authorList>
    </citation>
    <scope>NUCLEOTIDE SEQUENCE [LARGE SCALE GENOMIC DNA]</scope>
    <source>
        <strain evidence="9 10">TWF694</strain>
    </source>
</reference>
<dbReference type="SUPFAM" id="SSF55257">
    <property type="entry name" value="RBP11-like subunits of RNA polymerase"/>
    <property type="match status" value="1"/>
</dbReference>
<evidence type="ECO:0000256" key="6">
    <source>
        <dbReference type="ARBA" id="ARBA00025804"/>
    </source>
</evidence>
<dbReference type="SUPFAM" id="SSF56553">
    <property type="entry name" value="Insert subdomain of RNA polymerase alpha subunit"/>
    <property type="match status" value="1"/>
</dbReference>
<dbReference type="InterPro" id="IPR036643">
    <property type="entry name" value="RNApol_insert_sf"/>
</dbReference>
<dbReference type="PROSITE" id="PS00446">
    <property type="entry name" value="RNA_POL_D_30KD"/>
    <property type="match status" value="1"/>
</dbReference>
<evidence type="ECO:0000256" key="2">
    <source>
        <dbReference type="ARBA" id="ARBA00022083"/>
    </source>
</evidence>
<dbReference type="Pfam" id="PF01000">
    <property type="entry name" value="RNA_pol_A_bac"/>
    <property type="match status" value="1"/>
</dbReference>
<dbReference type="InterPro" id="IPR001514">
    <property type="entry name" value="DNA-dir_RNA_pol_30-40kDasu_CS"/>
</dbReference>
<dbReference type="SMART" id="SM00662">
    <property type="entry name" value="RPOLD"/>
    <property type="match status" value="1"/>
</dbReference>
<evidence type="ECO:0000256" key="1">
    <source>
        <dbReference type="ARBA" id="ARBA00004123"/>
    </source>
</evidence>
<keyword evidence="10" id="KW-1185">Reference proteome</keyword>
<dbReference type="GO" id="GO:0006362">
    <property type="term" value="P:transcription elongation by RNA polymerase I"/>
    <property type="evidence" value="ECO:0007669"/>
    <property type="project" value="UniProtKB-ARBA"/>
</dbReference>
<dbReference type="GO" id="GO:0046983">
    <property type="term" value="F:protein dimerization activity"/>
    <property type="evidence" value="ECO:0007669"/>
    <property type="project" value="InterPro"/>
</dbReference>
<dbReference type="InterPro" id="IPR022842">
    <property type="entry name" value="RNAP_Rpo3/Rpb3/RPAC1"/>
</dbReference>
<dbReference type="HAMAP" id="MF_00320">
    <property type="entry name" value="RNApol_arch_Rpo3"/>
    <property type="match status" value="1"/>
</dbReference>
<evidence type="ECO:0000313" key="9">
    <source>
        <dbReference type="EMBL" id="KAK6541212.1"/>
    </source>
</evidence>
<evidence type="ECO:0000256" key="3">
    <source>
        <dbReference type="ARBA" id="ARBA00022478"/>
    </source>
</evidence>
<dbReference type="InterPro" id="IPR050518">
    <property type="entry name" value="Rpo3/RPB3_RNA_Pol_subunit"/>
</dbReference>
<dbReference type="NCBIfam" id="NF001988">
    <property type="entry name" value="PRK00783.1"/>
    <property type="match status" value="1"/>
</dbReference>
<name>A0AAV9XHY1_9PEZI</name>
<evidence type="ECO:0000313" key="10">
    <source>
        <dbReference type="Proteomes" id="UP001365542"/>
    </source>
</evidence>
<comment type="caution">
    <text evidence="9">The sequence shown here is derived from an EMBL/GenBank/DDBJ whole genome shotgun (WGS) entry which is preliminary data.</text>
</comment>
<dbReference type="InterPro" id="IPR011263">
    <property type="entry name" value="DNA-dir_RNA_pol_RpoA/D/Rpb3"/>
</dbReference>
<comment type="similarity">
    <text evidence="6">Belongs to the archaeal Rpo3/eukaryotic RPB3 RNA polymerase subunit family.</text>
</comment>
<organism evidence="9 10">
    <name type="scientific">Orbilia ellipsospora</name>
    <dbReference type="NCBI Taxonomy" id="2528407"/>
    <lineage>
        <taxon>Eukaryota</taxon>
        <taxon>Fungi</taxon>
        <taxon>Dikarya</taxon>
        <taxon>Ascomycota</taxon>
        <taxon>Pezizomycotina</taxon>
        <taxon>Orbiliomycetes</taxon>
        <taxon>Orbiliales</taxon>
        <taxon>Orbiliaceae</taxon>
        <taxon>Orbilia</taxon>
    </lineage>
</organism>
<evidence type="ECO:0000256" key="7">
    <source>
        <dbReference type="ARBA" id="ARBA00081520"/>
    </source>
</evidence>
<gene>
    <name evidence="9" type="primary">POLR1C</name>
    <name evidence="9" type="ORF">TWF694_008579</name>
</gene>
<dbReference type="PANTHER" id="PTHR11800">
    <property type="entry name" value="DNA-DIRECTED RNA POLYMERASE"/>
    <property type="match status" value="1"/>
</dbReference>
<dbReference type="GO" id="GO:0003899">
    <property type="term" value="F:DNA-directed RNA polymerase activity"/>
    <property type="evidence" value="ECO:0007669"/>
    <property type="project" value="InterPro"/>
</dbReference>
<keyword evidence="3 9" id="KW-0240">DNA-directed RNA polymerase</keyword>
<keyword evidence="4" id="KW-0804">Transcription</keyword>
<dbReference type="AlphaFoldDB" id="A0AAV9XHY1"/>
<evidence type="ECO:0000256" key="4">
    <source>
        <dbReference type="ARBA" id="ARBA00023163"/>
    </source>
</evidence>
<protein>
    <recommendedName>
        <fullName evidence="2">DNA-directed RNA polymerases I and III subunit RPAC1</fullName>
    </recommendedName>
    <alternativeName>
        <fullName evidence="7">DNA-directed RNA polymerases I and III 40 kDa polypeptide</fullName>
    </alternativeName>
</protein>
<dbReference type="EMBL" id="JAVHJO010000004">
    <property type="protein sequence ID" value="KAK6541212.1"/>
    <property type="molecule type" value="Genomic_DNA"/>
</dbReference>
<dbReference type="Gene3D" id="2.170.120.12">
    <property type="entry name" value="DNA-directed RNA polymerase, insert domain"/>
    <property type="match status" value="1"/>
</dbReference>
<dbReference type="GO" id="GO:0005666">
    <property type="term" value="C:RNA polymerase III complex"/>
    <property type="evidence" value="ECO:0007669"/>
    <property type="project" value="UniProtKB-ARBA"/>
</dbReference>
<dbReference type="Gene3D" id="3.30.1360.10">
    <property type="entry name" value="RNA polymerase, RBP11-like subunit"/>
    <property type="match status" value="1"/>
</dbReference>
<dbReference type="CDD" id="cd07032">
    <property type="entry name" value="RNAP_I_II_AC40"/>
    <property type="match status" value="1"/>
</dbReference>
<accession>A0AAV9XHY1</accession>
<sequence length="400" mass="45114">MPLTGLPLAVFVFTTTPARKKVSLCARACNSPHIHRHCTASTAAIFAMAPTKEELERRRIVGVEEERVSNVTSTDFPGHYPGEDHTWNLEEFRKKLKIQIHKANDLDYEFDLIGVDASIANAFRRILISEVPTLAIETVFVHNNTSIVQDEVLAQRLGLVPLRGDKKGFQHLRWLKKNPDEPAVEATDFNTIVMGLKVACTRNHATPATETDPEKLYFNSSVYARDIKFQPQGRQSDWFSGAGEIRPVNPDILLAKMRPGQEIDIEMHCVLGIGQDHAKFSPVATASYRLLPSIKIKQPITGEDAEKFINCFPKGVAEIQTDKKTGQKKAVIVNPRKDTVSREVLRHEELKGKVELGRIRDHFIFSIESTGMYHSDELFLQAVQILKKKCVDFHEKLLES</sequence>
<dbReference type="GO" id="GO:0006383">
    <property type="term" value="P:transcription by RNA polymerase III"/>
    <property type="evidence" value="ECO:0007669"/>
    <property type="project" value="UniProtKB-ARBA"/>
</dbReference>
<feature type="domain" description="DNA-directed RNA polymerase RpoA/D/Rpb3-type" evidence="8">
    <location>
        <begin position="107"/>
        <end position="396"/>
    </location>
</feature>
<keyword evidence="5" id="KW-0539">Nucleus</keyword>
<dbReference type="Pfam" id="PF01193">
    <property type="entry name" value="RNA_pol_L"/>
    <property type="match status" value="1"/>
</dbReference>
<evidence type="ECO:0000256" key="5">
    <source>
        <dbReference type="ARBA" id="ARBA00023242"/>
    </source>
</evidence>
<dbReference type="GO" id="GO:0003677">
    <property type="term" value="F:DNA binding"/>
    <property type="evidence" value="ECO:0007669"/>
    <property type="project" value="InterPro"/>
</dbReference>
<evidence type="ECO:0000259" key="8">
    <source>
        <dbReference type="SMART" id="SM00662"/>
    </source>
</evidence>
<comment type="subcellular location">
    <subcellularLocation>
        <location evidence="1">Nucleus</location>
    </subcellularLocation>
</comment>
<dbReference type="GO" id="GO:0005736">
    <property type="term" value="C:RNA polymerase I complex"/>
    <property type="evidence" value="ECO:0007669"/>
    <property type="project" value="TreeGrafter"/>
</dbReference>
<dbReference type="PANTHER" id="PTHR11800:SF13">
    <property type="entry name" value="DNA-DIRECTED RNA POLYMERASES I AND III SUBUNIT RPAC1"/>
    <property type="match status" value="1"/>
</dbReference>
<dbReference type="InterPro" id="IPR036603">
    <property type="entry name" value="RBP11-like"/>
</dbReference>
<proteinExistence type="inferred from homology"/>